<keyword evidence="2" id="KW-0812">Transmembrane</keyword>
<reference evidence="4 5" key="1">
    <citation type="submission" date="2021-12" db="EMBL/GenBank/DDBJ databases">
        <title>Discovery of the Pendulisporaceae a myxobacterial family with distinct sporulation behavior and unique specialized metabolism.</title>
        <authorList>
            <person name="Garcia R."/>
            <person name="Popoff A."/>
            <person name="Bader C.D."/>
            <person name="Loehr J."/>
            <person name="Walesch S."/>
            <person name="Walt C."/>
            <person name="Boldt J."/>
            <person name="Bunk B."/>
            <person name="Haeckl F.J.F.P.J."/>
            <person name="Gunesch A.P."/>
            <person name="Birkelbach J."/>
            <person name="Nuebel U."/>
            <person name="Pietschmann T."/>
            <person name="Bach T."/>
            <person name="Mueller R."/>
        </authorList>
    </citation>
    <scope>NUCLEOTIDE SEQUENCE [LARGE SCALE GENOMIC DNA]</scope>
    <source>
        <strain evidence="4 5">MSr11954</strain>
    </source>
</reference>
<dbReference type="InterPro" id="IPR012373">
    <property type="entry name" value="Ferrdict_sens_TM"/>
</dbReference>
<dbReference type="EMBL" id="CP089984">
    <property type="protein sequence ID" value="WXB18464.1"/>
    <property type="molecule type" value="Genomic_DNA"/>
</dbReference>
<proteinExistence type="predicted"/>
<name>A0ABZ2M7H7_9BACT</name>
<evidence type="ECO:0000256" key="2">
    <source>
        <dbReference type="SAM" id="Phobius"/>
    </source>
</evidence>
<sequence length="378" mass="40093">MKSASCPRQFEVEAVRDGRLMGPERASFEAHRRGCPVCSREAQALDDLAGAFRASSPNAGADELRVRRERTRLLAAFDGALVAPEPTWRARPRRLGLAAALVLVAGLLVFWRMRHPSELRQAVPAPAPDTVIHADSTALYSKRTEGGRDEIVLERGALWIHVSHASPERALRVLLPDGELEDTGTIFTVSVADGHTTRVAVEEGSVVLRLRGAPPAVLGAGGIWVAADARATPPPSAPAPVPPSAPAPAPSSAGSTALATSASAAPLAPQVPRGPRVSPAPHVPSAPPSASAPRPDPSDDFRTAMAAFGAGKNREAASRFAAFLEKHPRDPRAEDAAYLRIFALQRTGDASAMKDAARAYLHRYPAGFRRAEVEELLR</sequence>
<dbReference type="PANTHER" id="PTHR30273">
    <property type="entry name" value="PERIPLASMIC SIGNAL SENSOR AND SIGMA FACTOR ACTIVATOR FECR-RELATED"/>
    <property type="match status" value="1"/>
</dbReference>
<evidence type="ECO:0000313" key="4">
    <source>
        <dbReference type="EMBL" id="WXB18464.1"/>
    </source>
</evidence>
<keyword evidence="5" id="KW-1185">Reference proteome</keyword>
<dbReference type="InterPro" id="IPR011990">
    <property type="entry name" value="TPR-like_helical_dom_sf"/>
</dbReference>
<dbReference type="RefSeq" id="WP_394828094.1">
    <property type="nucleotide sequence ID" value="NZ_CP089984.1"/>
</dbReference>
<keyword evidence="2" id="KW-0472">Membrane</keyword>
<accession>A0ABZ2M7H7</accession>
<dbReference type="Proteomes" id="UP001370348">
    <property type="component" value="Chromosome"/>
</dbReference>
<dbReference type="InterPro" id="IPR006860">
    <property type="entry name" value="FecR"/>
</dbReference>
<dbReference type="Gene3D" id="1.10.10.1320">
    <property type="entry name" value="Anti-sigma factor, zinc-finger domain"/>
    <property type="match status" value="1"/>
</dbReference>
<dbReference type="Pfam" id="PF04773">
    <property type="entry name" value="FecR"/>
    <property type="match status" value="1"/>
</dbReference>
<feature type="region of interest" description="Disordered" evidence="1">
    <location>
        <begin position="231"/>
        <end position="302"/>
    </location>
</feature>
<evidence type="ECO:0000259" key="3">
    <source>
        <dbReference type="Pfam" id="PF04773"/>
    </source>
</evidence>
<organism evidence="4 5">
    <name type="scientific">Pendulispora albinea</name>
    <dbReference type="NCBI Taxonomy" id="2741071"/>
    <lineage>
        <taxon>Bacteria</taxon>
        <taxon>Pseudomonadati</taxon>
        <taxon>Myxococcota</taxon>
        <taxon>Myxococcia</taxon>
        <taxon>Myxococcales</taxon>
        <taxon>Sorangiineae</taxon>
        <taxon>Pendulisporaceae</taxon>
        <taxon>Pendulispora</taxon>
    </lineage>
</organism>
<protein>
    <submittedName>
        <fullName evidence="4">FecR domain-containing protein</fullName>
    </submittedName>
</protein>
<dbReference type="InterPro" id="IPR041916">
    <property type="entry name" value="Anti_sigma_zinc_sf"/>
</dbReference>
<dbReference type="PANTHER" id="PTHR30273:SF2">
    <property type="entry name" value="PROTEIN FECR"/>
    <property type="match status" value="1"/>
</dbReference>
<feature type="domain" description="FecR protein" evidence="3">
    <location>
        <begin position="134"/>
        <end position="206"/>
    </location>
</feature>
<dbReference type="Gene3D" id="1.25.40.10">
    <property type="entry name" value="Tetratricopeptide repeat domain"/>
    <property type="match status" value="1"/>
</dbReference>
<feature type="transmembrane region" description="Helical" evidence="2">
    <location>
        <begin position="95"/>
        <end position="113"/>
    </location>
</feature>
<evidence type="ECO:0000313" key="5">
    <source>
        <dbReference type="Proteomes" id="UP001370348"/>
    </source>
</evidence>
<feature type="compositionally biased region" description="Pro residues" evidence="1">
    <location>
        <begin position="232"/>
        <end position="249"/>
    </location>
</feature>
<evidence type="ECO:0000256" key="1">
    <source>
        <dbReference type="SAM" id="MobiDB-lite"/>
    </source>
</evidence>
<feature type="compositionally biased region" description="Low complexity" evidence="1">
    <location>
        <begin position="250"/>
        <end position="268"/>
    </location>
</feature>
<dbReference type="Gene3D" id="2.60.120.1440">
    <property type="match status" value="1"/>
</dbReference>
<keyword evidence="2" id="KW-1133">Transmembrane helix</keyword>
<gene>
    <name evidence="4" type="ORF">LZC94_14630</name>
</gene>